<dbReference type="InterPro" id="IPR050351">
    <property type="entry name" value="BphY/WalK/GraS-like"/>
</dbReference>
<evidence type="ECO:0000256" key="1">
    <source>
        <dbReference type="ARBA" id="ARBA00000085"/>
    </source>
</evidence>
<dbReference type="Pfam" id="PF02518">
    <property type="entry name" value="HATPase_c"/>
    <property type="match status" value="1"/>
</dbReference>
<keyword evidence="4" id="KW-0418">Kinase</keyword>
<dbReference type="SMART" id="SM00387">
    <property type="entry name" value="HATPase_c"/>
    <property type="match status" value="1"/>
</dbReference>
<proteinExistence type="predicted"/>
<dbReference type="PROSITE" id="PS50109">
    <property type="entry name" value="HIS_KIN"/>
    <property type="match status" value="1"/>
</dbReference>
<feature type="domain" description="Histidine kinase" evidence="5">
    <location>
        <begin position="1"/>
        <end position="96"/>
    </location>
</feature>
<comment type="catalytic activity">
    <reaction evidence="1">
        <text>ATP + protein L-histidine = ADP + protein N-phospho-L-histidine.</text>
        <dbReference type="EC" id="2.7.13.3"/>
    </reaction>
</comment>
<dbReference type="GO" id="GO:0030295">
    <property type="term" value="F:protein kinase activator activity"/>
    <property type="evidence" value="ECO:0007669"/>
    <property type="project" value="TreeGrafter"/>
</dbReference>
<dbReference type="AlphaFoldDB" id="X0UFE5"/>
<name>X0UFE5_9ZZZZ</name>
<protein>
    <recommendedName>
        <fullName evidence="2">histidine kinase</fullName>
        <ecNumber evidence="2">2.7.13.3</ecNumber>
    </recommendedName>
</protein>
<dbReference type="EC" id="2.7.13.3" evidence="2"/>
<dbReference type="EMBL" id="BARS01019082">
    <property type="protein sequence ID" value="GAF87240.1"/>
    <property type="molecule type" value="Genomic_DNA"/>
</dbReference>
<evidence type="ECO:0000256" key="2">
    <source>
        <dbReference type="ARBA" id="ARBA00012438"/>
    </source>
</evidence>
<evidence type="ECO:0000256" key="4">
    <source>
        <dbReference type="ARBA" id="ARBA00022777"/>
    </source>
</evidence>
<dbReference type="GO" id="GO:0000156">
    <property type="term" value="F:phosphorelay response regulator activity"/>
    <property type="evidence" value="ECO:0007669"/>
    <property type="project" value="TreeGrafter"/>
</dbReference>
<dbReference type="InterPro" id="IPR036890">
    <property type="entry name" value="HATPase_C_sf"/>
</dbReference>
<dbReference type="GO" id="GO:0004673">
    <property type="term" value="F:protein histidine kinase activity"/>
    <property type="evidence" value="ECO:0007669"/>
    <property type="project" value="UniProtKB-EC"/>
</dbReference>
<dbReference type="PANTHER" id="PTHR42878">
    <property type="entry name" value="TWO-COMPONENT HISTIDINE KINASE"/>
    <property type="match status" value="1"/>
</dbReference>
<organism evidence="6">
    <name type="scientific">marine sediment metagenome</name>
    <dbReference type="NCBI Taxonomy" id="412755"/>
    <lineage>
        <taxon>unclassified sequences</taxon>
        <taxon>metagenomes</taxon>
        <taxon>ecological metagenomes</taxon>
    </lineage>
</organism>
<dbReference type="PRINTS" id="PR00344">
    <property type="entry name" value="BCTRLSENSOR"/>
</dbReference>
<keyword evidence="3" id="KW-0808">Transferase</keyword>
<dbReference type="SUPFAM" id="SSF55874">
    <property type="entry name" value="ATPase domain of HSP90 chaperone/DNA topoisomerase II/histidine kinase"/>
    <property type="match status" value="1"/>
</dbReference>
<evidence type="ECO:0000313" key="6">
    <source>
        <dbReference type="EMBL" id="GAF87240.1"/>
    </source>
</evidence>
<dbReference type="PANTHER" id="PTHR42878:SF15">
    <property type="entry name" value="BACTERIOPHYTOCHROME"/>
    <property type="match status" value="1"/>
</dbReference>
<dbReference type="InterPro" id="IPR005467">
    <property type="entry name" value="His_kinase_dom"/>
</dbReference>
<sequence>IKFTKYQKVAVIEVGGRGEGDENSYYVKDNGVGFDMQYVNKLFGVFQRLHSEKEFKGVGVGLAIVQRIIHRHGGHVWAEGKLNKGATFYFTLPKQGGILT</sequence>
<gene>
    <name evidence="6" type="ORF">S01H1_30960</name>
</gene>
<dbReference type="InterPro" id="IPR003594">
    <property type="entry name" value="HATPase_dom"/>
</dbReference>
<evidence type="ECO:0000259" key="5">
    <source>
        <dbReference type="PROSITE" id="PS50109"/>
    </source>
</evidence>
<reference evidence="6" key="1">
    <citation type="journal article" date="2014" name="Front. Microbiol.">
        <title>High frequency of phylogenetically diverse reductive dehalogenase-homologous genes in deep subseafloor sedimentary metagenomes.</title>
        <authorList>
            <person name="Kawai M."/>
            <person name="Futagami T."/>
            <person name="Toyoda A."/>
            <person name="Takaki Y."/>
            <person name="Nishi S."/>
            <person name="Hori S."/>
            <person name="Arai W."/>
            <person name="Tsubouchi T."/>
            <person name="Morono Y."/>
            <person name="Uchiyama I."/>
            <person name="Ito T."/>
            <person name="Fujiyama A."/>
            <person name="Inagaki F."/>
            <person name="Takami H."/>
        </authorList>
    </citation>
    <scope>NUCLEOTIDE SEQUENCE</scope>
    <source>
        <strain evidence="6">Expedition CK06-06</strain>
    </source>
</reference>
<dbReference type="Gene3D" id="3.30.565.10">
    <property type="entry name" value="Histidine kinase-like ATPase, C-terminal domain"/>
    <property type="match status" value="1"/>
</dbReference>
<accession>X0UFE5</accession>
<dbReference type="InterPro" id="IPR004358">
    <property type="entry name" value="Sig_transdc_His_kin-like_C"/>
</dbReference>
<comment type="caution">
    <text evidence="6">The sequence shown here is derived from an EMBL/GenBank/DDBJ whole genome shotgun (WGS) entry which is preliminary data.</text>
</comment>
<evidence type="ECO:0000256" key="3">
    <source>
        <dbReference type="ARBA" id="ARBA00022679"/>
    </source>
</evidence>
<dbReference type="GO" id="GO:0007234">
    <property type="term" value="P:osmosensory signaling via phosphorelay pathway"/>
    <property type="evidence" value="ECO:0007669"/>
    <property type="project" value="TreeGrafter"/>
</dbReference>
<feature type="non-terminal residue" evidence="6">
    <location>
        <position position="1"/>
    </location>
</feature>